<keyword evidence="2" id="KW-0812">Transmembrane</keyword>
<dbReference type="AlphaFoldDB" id="A0A117EG18"/>
<feature type="region of interest" description="Disordered" evidence="1">
    <location>
        <begin position="55"/>
        <end position="84"/>
    </location>
</feature>
<protein>
    <submittedName>
        <fullName evidence="3">Uncharacterized protein</fullName>
    </submittedName>
</protein>
<dbReference type="EMBL" id="BCMM01000041">
    <property type="protein sequence ID" value="GAQ66457.1"/>
    <property type="molecule type" value="Genomic_DNA"/>
</dbReference>
<dbReference type="InterPro" id="IPR045701">
    <property type="entry name" value="DUF6059"/>
</dbReference>
<proteinExistence type="predicted"/>
<reference evidence="4" key="3">
    <citation type="submission" date="2016-02" db="EMBL/GenBank/DDBJ databases">
        <title>Draft genome of pathogenic Streptomyces sp. in Japan.</title>
        <authorList>
            <person name="Tomihama T."/>
            <person name="Ikenaga M."/>
            <person name="Sakai M."/>
            <person name="Okubo T."/>
            <person name="Ikeda S."/>
        </authorList>
    </citation>
    <scope>NUCLEOTIDE SEQUENCE [LARGE SCALE GENOMIC DNA]</scope>
    <source>
        <strain evidence="4">S58</strain>
    </source>
</reference>
<keyword evidence="2" id="KW-1133">Transmembrane helix</keyword>
<evidence type="ECO:0000313" key="3">
    <source>
        <dbReference type="EMBL" id="GAQ66457.1"/>
    </source>
</evidence>
<keyword evidence="2" id="KW-0472">Membrane</keyword>
<evidence type="ECO:0000313" key="4">
    <source>
        <dbReference type="Proteomes" id="UP000067448"/>
    </source>
</evidence>
<reference evidence="3 4" key="2">
    <citation type="journal article" date="2016" name="Genome Announc.">
        <title>Draft Genome Sequences of Streptomyces scabiei S58, Streptomyces turgidiscabies T45, and Streptomyces acidiscabies a10, the Pathogens of Potato Common Scab, Isolated in Japan.</title>
        <authorList>
            <person name="Tomihama T."/>
            <person name="Nishi Y."/>
            <person name="Sakai M."/>
            <person name="Ikenaga M."/>
            <person name="Okubo T."/>
            <person name="Ikeda S."/>
        </authorList>
    </citation>
    <scope>NUCLEOTIDE SEQUENCE [LARGE SCALE GENOMIC DNA]</scope>
    <source>
        <strain evidence="3 4">S58</strain>
    </source>
</reference>
<sequence>MAVSPGMGWWSLRPAARRIRKGVVTFFVDGFGALAVIFGMVPPASVEQAKQWWLDDTGARGPGGVGPCPLDEPPPAHPERLVPDVPLSPRERELWAQLWGHGRVEDGPGRRE</sequence>
<dbReference type="OrthoDB" id="4279646at2"/>
<feature type="transmembrane region" description="Helical" evidence="2">
    <location>
        <begin position="21"/>
        <end position="41"/>
    </location>
</feature>
<reference evidence="4" key="1">
    <citation type="submission" date="2015-11" db="EMBL/GenBank/DDBJ databases">
        <authorList>
            <consortium name="Cross-ministerial Strategic Innovation Promotion Program (SIP) consortium"/>
            <person name="Tomihama T."/>
            <person name="Ikenaga M."/>
            <person name="Sakai M."/>
            <person name="Okubo T."/>
            <person name="Ikeda S."/>
        </authorList>
    </citation>
    <scope>NUCLEOTIDE SEQUENCE [LARGE SCALE GENOMIC DNA]</scope>
    <source>
        <strain evidence="4">S58</strain>
    </source>
</reference>
<evidence type="ECO:0000256" key="1">
    <source>
        <dbReference type="SAM" id="MobiDB-lite"/>
    </source>
</evidence>
<comment type="caution">
    <text evidence="3">The sequence shown here is derived from an EMBL/GenBank/DDBJ whole genome shotgun (WGS) entry which is preliminary data.</text>
</comment>
<gene>
    <name evidence="3" type="ORF">SsS58_06888</name>
</gene>
<name>A0A117EG18_STRSC</name>
<dbReference type="RefSeq" id="WP_059083701.1">
    <property type="nucleotide sequence ID" value="NZ_BCMM01000041.1"/>
</dbReference>
<evidence type="ECO:0000256" key="2">
    <source>
        <dbReference type="SAM" id="Phobius"/>
    </source>
</evidence>
<dbReference type="Proteomes" id="UP000067448">
    <property type="component" value="Unassembled WGS sequence"/>
</dbReference>
<accession>A0A117EG18</accession>
<dbReference type="Pfam" id="PF19534">
    <property type="entry name" value="DUF6059"/>
    <property type="match status" value="1"/>
</dbReference>
<organism evidence="3 4">
    <name type="scientific">Streptomyces scabiei</name>
    <dbReference type="NCBI Taxonomy" id="1930"/>
    <lineage>
        <taxon>Bacteria</taxon>
        <taxon>Bacillati</taxon>
        <taxon>Actinomycetota</taxon>
        <taxon>Actinomycetes</taxon>
        <taxon>Kitasatosporales</taxon>
        <taxon>Streptomycetaceae</taxon>
        <taxon>Streptomyces</taxon>
    </lineage>
</organism>